<comment type="caution">
    <text evidence="1">The sequence shown here is derived from an EMBL/GenBank/DDBJ whole genome shotgun (WGS) entry which is preliminary data.</text>
</comment>
<reference evidence="1 2" key="1">
    <citation type="journal article" date="2017" name="ISME J.">
        <title>Energy and carbon metabolisms in a deep terrestrial subsurface fluid microbial community.</title>
        <authorList>
            <person name="Momper L."/>
            <person name="Jungbluth S.P."/>
            <person name="Lee M.D."/>
            <person name="Amend J.P."/>
        </authorList>
    </citation>
    <scope>NUCLEOTIDE SEQUENCE [LARGE SCALE GENOMIC DNA]</scope>
    <source>
        <strain evidence="1">SURF_17</strain>
    </source>
</reference>
<dbReference type="Proteomes" id="UP000285961">
    <property type="component" value="Unassembled WGS sequence"/>
</dbReference>
<organism evidence="1 2">
    <name type="scientific">Candidatus Abyssobacteria bacterium SURF_17</name>
    <dbReference type="NCBI Taxonomy" id="2093361"/>
    <lineage>
        <taxon>Bacteria</taxon>
        <taxon>Pseudomonadati</taxon>
        <taxon>Candidatus Hydrogenedentota</taxon>
        <taxon>Candidatus Abyssobacteria</taxon>
    </lineage>
</organism>
<sequence length="60" mass="7032">MIQFGMLAIAYLIMYTSDAEEIPEQKRLYKEKTRARRRTINLNAEEAQLISLIPILTFTN</sequence>
<dbReference type="AlphaFoldDB" id="A0A419EWM7"/>
<accession>A0A419EWM7</accession>
<gene>
    <name evidence="1" type="ORF">C4532_11940</name>
</gene>
<name>A0A419EWM7_9BACT</name>
<proteinExistence type="predicted"/>
<evidence type="ECO:0000313" key="2">
    <source>
        <dbReference type="Proteomes" id="UP000285961"/>
    </source>
</evidence>
<evidence type="ECO:0000313" key="1">
    <source>
        <dbReference type="EMBL" id="RJP68899.1"/>
    </source>
</evidence>
<protein>
    <submittedName>
        <fullName evidence="1">Uncharacterized protein</fullName>
    </submittedName>
</protein>
<dbReference type="EMBL" id="QZKI01000088">
    <property type="protein sequence ID" value="RJP68899.1"/>
    <property type="molecule type" value="Genomic_DNA"/>
</dbReference>